<reference evidence="3" key="1">
    <citation type="journal article" date="2019" name="Int. J. Syst. Evol. Microbiol.">
        <title>The Global Catalogue of Microorganisms (GCM) 10K type strain sequencing project: providing services to taxonomists for standard genome sequencing and annotation.</title>
        <authorList>
            <consortium name="The Broad Institute Genomics Platform"/>
            <consortium name="The Broad Institute Genome Sequencing Center for Infectious Disease"/>
            <person name="Wu L."/>
            <person name="Ma J."/>
        </authorList>
    </citation>
    <scope>NUCLEOTIDE SEQUENCE [LARGE SCALE GENOMIC DNA]</scope>
    <source>
        <strain evidence="3">JCM 17805</strain>
    </source>
</reference>
<sequence>MGAMQQEIEDLAQQLGQVLLAKGWRVATAESCTGGGVAEAITSVAGSSAWFGYGYVSYANEAKQQMLGVKAETLAQHGAVSEPVVTEMADGARRNAGAALSVAISGIAGPDGGSPEKPVGTVWLAWSQEGLPTQTQVCHFSGNRSAIRQQAVVTALSGFLRLAEQNAG</sequence>
<dbReference type="NCBIfam" id="TIGR00199">
    <property type="entry name" value="PncC_domain"/>
    <property type="match status" value="1"/>
</dbReference>
<keyword evidence="3" id="KW-1185">Reference proteome</keyword>
<gene>
    <name evidence="2" type="primary">pncC</name>
    <name evidence="2" type="ORF">GCM10023116_46130</name>
</gene>
<evidence type="ECO:0000313" key="2">
    <source>
        <dbReference type="EMBL" id="GAA4652329.1"/>
    </source>
</evidence>
<accession>A0ABP8V8N8</accession>
<dbReference type="Gene3D" id="3.90.950.20">
    <property type="entry name" value="CinA-like"/>
    <property type="match status" value="1"/>
</dbReference>
<proteinExistence type="predicted"/>
<evidence type="ECO:0000259" key="1">
    <source>
        <dbReference type="Pfam" id="PF02464"/>
    </source>
</evidence>
<comment type="caution">
    <text evidence="2">The sequence shown here is derived from an EMBL/GenBank/DDBJ whole genome shotgun (WGS) entry which is preliminary data.</text>
</comment>
<dbReference type="SUPFAM" id="SSF142433">
    <property type="entry name" value="CinA-like"/>
    <property type="match status" value="1"/>
</dbReference>
<feature type="domain" description="CinA C-terminal" evidence="1">
    <location>
        <begin position="9"/>
        <end position="160"/>
    </location>
</feature>
<dbReference type="InterPro" id="IPR008136">
    <property type="entry name" value="CinA_C"/>
</dbReference>
<evidence type="ECO:0000313" key="3">
    <source>
        <dbReference type="Proteomes" id="UP001500604"/>
    </source>
</evidence>
<dbReference type="Pfam" id="PF02464">
    <property type="entry name" value="CinA"/>
    <property type="match status" value="1"/>
</dbReference>
<dbReference type="Proteomes" id="UP001500604">
    <property type="component" value="Unassembled WGS sequence"/>
</dbReference>
<dbReference type="EMBL" id="BAABFL010000474">
    <property type="protein sequence ID" value="GAA4652329.1"/>
    <property type="molecule type" value="Genomic_DNA"/>
</dbReference>
<name>A0ABP8V8N8_9GAMM</name>
<protein>
    <submittedName>
        <fullName evidence="2">Nicotinamide-nucleotide amidase</fullName>
    </submittedName>
</protein>
<organism evidence="2 3">
    <name type="scientific">Kistimonas scapharcae</name>
    <dbReference type="NCBI Taxonomy" id="1036133"/>
    <lineage>
        <taxon>Bacteria</taxon>
        <taxon>Pseudomonadati</taxon>
        <taxon>Pseudomonadota</taxon>
        <taxon>Gammaproteobacteria</taxon>
        <taxon>Oceanospirillales</taxon>
        <taxon>Endozoicomonadaceae</taxon>
        <taxon>Kistimonas</taxon>
    </lineage>
</organism>
<dbReference type="InterPro" id="IPR036653">
    <property type="entry name" value="CinA-like_C"/>
</dbReference>